<name>A0A7L8G717_9CAUD</name>
<sequence>MAFEHKLATLIVALTALVFVAFALPGKARAADYNIKFDGGGDTQLYVKKAYAIKAKGQRIAINGDCASACVLLLHSQVGNDVCVGPKARLGFHMAWRGDLKARNLDRSKEALAASTEVKRIIVAGLPDGLKHKVDAAPWPSVYKGADHNDAYWVSYKVLRSYYPACK</sequence>
<organism evidence="1 2">
    <name type="scientific">Rhizobium phage Paso</name>
    <dbReference type="NCBI Taxonomy" id="2767574"/>
    <lineage>
        <taxon>Viruses</taxon>
        <taxon>Duplodnaviria</taxon>
        <taxon>Heunggongvirae</taxon>
        <taxon>Uroviricota</taxon>
        <taxon>Caudoviricetes</taxon>
        <taxon>Autographivirales</taxon>
        <taxon>Dunnvirinae</taxon>
        <taxon>Pasovirus</taxon>
        <taxon>Pasovirus paso</taxon>
    </lineage>
</organism>
<reference evidence="1 2" key="1">
    <citation type="submission" date="2020-07" db="EMBL/GenBank/DDBJ databases">
        <title>Complete genome sequence of Rhizobium japonicum phage Paso.</title>
        <authorList>
            <person name="McBee D.B."/>
            <person name="Ravindran A."/>
            <person name="Newkirk H."/>
            <person name="Gonzalez C."/>
            <person name="Young R."/>
            <person name="Liu M."/>
        </authorList>
    </citation>
    <scope>NUCLEOTIDE SEQUENCE [LARGE SCALE GENOMIC DNA]</scope>
</reference>
<dbReference type="Proteomes" id="UP000516513">
    <property type="component" value="Segment"/>
</dbReference>
<evidence type="ECO:0000313" key="2">
    <source>
        <dbReference type="Proteomes" id="UP000516513"/>
    </source>
</evidence>
<proteinExistence type="predicted"/>
<evidence type="ECO:0000313" key="1">
    <source>
        <dbReference type="EMBL" id="QOE32128.1"/>
    </source>
</evidence>
<gene>
    <name evidence="1" type="ORF">CPT_Paso_011</name>
</gene>
<keyword evidence="2" id="KW-1185">Reference proteome</keyword>
<dbReference type="EMBL" id="MT708546">
    <property type="protein sequence ID" value="QOE32128.1"/>
    <property type="molecule type" value="Genomic_DNA"/>
</dbReference>
<protein>
    <submittedName>
        <fullName evidence="1">Putative secreted protein</fullName>
    </submittedName>
</protein>
<accession>A0A7L8G717</accession>